<accession>A0ABY9GRI0</accession>
<dbReference type="PIRSF" id="PIRSF010372">
    <property type="entry name" value="PaiB"/>
    <property type="match status" value="1"/>
</dbReference>
<dbReference type="SUPFAM" id="SSF50475">
    <property type="entry name" value="FMN-binding split barrel"/>
    <property type="match status" value="1"/>
</dbReference>
<name>A0ABY9GRI0_9PSED</name>
<dbReference type="EMBL" id="CP117430">
    <property type="protein sequence ID" value="WLI18399.1"/>
    <property type="molecule type" value="Genomic_DNA"/>
</dbReference>
<protein>
    <submittedName>
        <fullName evidence="1">FMN-binding negative transcriptional regulator</fullName>
    </submittedName>
</protein>
<sequence>MYTPSNFAIDDLNELHQQILGTRLAVLVTRGEQGLQASHLPLLLNVDQGPNGTLYGHLARANPQWRELQNGAEALVIFAGADAYVSPGFYPSKAEHGKVVPTWNYVAVHAYGMAEVFTDADRLRNLVSALTDRHEAGRANPWKVADAPTDYIDGMLKAIVGFALPIQRLEGKRKLSQNRNAADIAGVREGLSASPDVHDQALAHLMR</sequence>
<reference evidence="1 2" key="1">
    <citation type="submission" date="2023-02" db="EMBL/GenBank/DDBJ databases">
        <title>Evolution of Hrp T3SS in non-pathogenic Pseudomonas fluorescens.</title>
        <authorList>
            <person name="Liao K."/>
            <person name="Wei H."/>
            <person name="Gu Y."/>
        </authorList>
    </citation>
    <scope>NUCLEOTIDE SEQUENCE [LARGE SCALE GENOMIC DNA]</scope>
    <source>
        <strain evidence="1 2">FP607</strain>
    </source>
</reference>
<proteinExistence type="predicted"/>
<dbReference type="Pfam" id="PF04299">
    <property type="entry name" value="FMN_bind_2"/>
    <property type="match status" value="1"/>
</dbReference>
<evidence type="ECO:0000313" key="2">
    <source>
        <dbReference type="Proteomes" id="UP001230768"/>
    </source>
</evidence>
<dbReference type="PANTHER" id="PTHR35802">
    <property type="entry name" value="PROTEASE SYNTHASE AND SPORULATION PROTEIN PAI 2"/>
    <property type="match status" value="1"/>
</dbReference>
<evidence type="ECO:0000313" key="1">
    <source>
        <dbReference type="EMBL" id="WLI18399.1"/>
    </source>
</evidence>
<dbReference type="PANTHER" id="PTHR35802:SF1">
    <property type="entry name" value="PROTEASE SYNTHASE AND SPORULATION PROTEIN PAI 2"/>
    <property type="match status" value="1"/>
</dbReference>
<dbReference type="InterPro" id="IPR012349">
    <property type="entry name" value="Split_barrel_FMN-bd"/>
</dbReference>
<dbReference type="InterPro" id="IPR007396">
    <property type="entry name" value="TR_PAI2-type"/>
</dbReference>
<organism evidence="1 2">
    <name type="scientific">Pseudomonas wuhanensis</name>
    <dbReference type="NCBI Taxonomy" id="2954098"/>
    <lineage>
        <taxon>Bacteria</taxon>
        <taxon>Pseudomonadati</taxon>
        <taxon>Pseudomonadota</taxon>
        <taxon>Gammaproteobacteria</taxon>
        <taxon>Pseudomonadales</taxon>
        <taxon>Pseudomonadaceae</taxon>
        <taxon>Pseudomonas</taxon>
    </lineage>
</organism>
<keyword evidence="2" id="KW-1185">Reference proteome</keyword>
<dbReference type="Proteomes" id="UP001230768">
    <property type="component" value="Chromosome"/>
</dbReference>
<gene>
    <name evidence="1" type="ORF">PSH88_29955</name>
</gene>
<dbReference type="Gene3D" id="2.30.110.10">
    <property type="entry name" value="Electron Transport, Fmn-binding Protein, Chain A"/>
    <property type="match status" value="1"/>
</dbReference>
<dbReference type="RefSeq" id="WP_305424337.1">
    <property type="nucleotide sequence ID" value="NZ_CP117430.1"/>
</dbReference>